<comment type="subcellular location">
    <subcellularLocation>
        <location evidence="1">Cell membrane</location>
        <topology evidence="1">Single-pass membrane protein</topology>
    </subcellularLocation>
</comment>
<name>A0A841PWD7_9BACL</name>
<dbReference type="AlphaFoldDB" id="A0A841PWD7"/>
<reference evidence="10 11" key="1">
    <citation type="submission" date="2020-08" db="EMBL/GenBank/DDBJ databases">
        <title>Genomic Encyclopedia of Type Strains, Phase IV (KMG-IV): sequencing the most valuable type-strain genomes for metagenomic binning, comparative biology and taxonomic classification.</title>
        <authorList>
            <person name="Goeker M."/>
        </authorList>
    </citation>
    <scope>NUCLEOTIDE SEQUENCE [LARGE SCALE GENOMIC DNA]</scope>
    <source>
        <strain evidence="10 11">DSM 21769</strain>
    </source>
</reference>
<evidence type="ECO:0000256" key="3">
    <source>
        <dbReference type="ARBA" id="ARBA00022692"/>
    </source>
</evidence>
<feature type="coiled-coil region" evidence="9">
    <location>
        <begin position="99"/>
        <end position="133"/>
    </location>
</feature>
<dbReference type="Pfam" id="PF06160">
    <property type="entry name" value="EzrA"/>
    <property type="match status" value="1"/>
</dbReference>
<dbReference type="EMBL" id="JACHHJ010000001">
    <property type="protein sequence ID" value="MBB6448145.1"/>
    <property type="molecule type" value="Genomic_DNA"/>
</dbReference>
<proteinExistence type="predicted"/>
<keyword evidence="11" id="KW-1185">Reference proteome</keyword>
<keyword evidence="4" id="KW-1133">Transmembrane helix</keyword>
<evidence type="ECO:0000256" key="9">
    <source>
        <dbReference type="SAM" id="Coils"/>
    </source>
</evidence>
<protein>
    <submittedName>
        <fullName evidence="10">Septation ring formation regulator</fullName>
    </submittedName>
</protein>
<feature type="coiled-coil region" evidence="9">
    <location>
        <begin position="257"/>
        <end position="338"/>
    </location>
</feature>
<dbReference type="GO" id="GO:0005940">
    <property type="term" value="C:septin ring"/>
    <property type="evidence" value="ECO:0007669"/>
    <property type="project" value="InterPro"/>
</dbReference>
<evidence type="ECO:0000313" key="11">
    <source>
        <dbReference type="Proteomes" id="UP000568839"/>
    </source>
</evidence>
<keyword evidence="2" id="KW-0132">Cell division</keyword>
<sequence>MVYVFLGIVVIIALVVAYGIYKRRQIYKSVDELDQRKDKALNEPVADEISRVKGLTISGETEEKFEKWREAWDELVEDRLPEIEMYLLDIEDTANKYQFRRAKEKIAAAKEHMDSIEKEISAIRQEVDQLINSEEKNREEIDTVTQAYKDVRALLSRQWQALDEAGPALEKELDNCQEELEAYHSEMETGNYMSARERLLALQETLERLQTQITKVPQLLVDIDVDIPERSKELRQGLQEMREQGFSFVHYKVQEDLNEIESELELLKKGVSELMLDDVSEQVEQNKETIEQIYDSLEEEVEAKQWVEKQISQIHNRHAQLDDLLETLAEERSRIEESYQLPEEDKNLHEDVEKELEEVDKDRRVFKDLHTHRKQSFVDLRKMLENLGDRMDATEEKIRRSLERLQELRGEETRAIEQLKDLRTWLMETQLKLQKSQLPAVPEILIEQLDDARKELEKATALLEMTPLEMTRVHDALQQSHHQVEKASHTLNETMDRSEWAERLLQFGNRYRTEYTELIPVLNDAEWQFRNGYYEDSIQNTSKAFQRLVPYAFSSLEEEWYNQSEQQTVKT</sequence>
<keyword evidence="5 9" id="KW-0175">Coiled coil</keyword>
<dbReference type="Proteomes" id="UP000568839">
    <property type="component" value="Unassembled WGS sequence"/>
</dbReference>
<evidence type="ECO:0000256" key="2">
    <source>
        <dbReference type="ARBA" id="ARBA00022618"/>
    </source>
</evidence>
<dbReference type="GO" id="GO:0000917">
    <property type="term" value="P:division septum assembly"/>
    <property type="evidence" value="ECO:0007669"/>
    <property type="project" value="UniProtKB-KW"/>
</dbReference>
<dbReference type="InterPro" id="IPR010379">
    <property type="entry name" value="EzrA"/>
</dbReference>
<dbReference type="Gene3D" id="1.10.287.1490">
    <property type="match status" value="1"/>
</dbReference>
<keyword evidence="6" id="KW-0472">Membrane</keyword>
<gene>
    <name evidence="10" type="ORF">HNR44_000094</name>
</gene>
<feature type="coiled-coil region" evidence="9">
    <location>
        <begin position="377"/>
        <end position="422"/>
    </location>
</feature>
<evidence type="ECO:0000256" key="6">
    <source>
        <dbReference type="ARBA" id="ARBA00023136"/>
    </source>
</evidence>
<keyword evidence="8" id="KW-0131">Cell cycle</keyword>
<dbReference type="GO" id="GO:0000921">
    <property type="term" value="P:septin ring assembly"/>
    <property type="evidence" value="ECO:0007669"/>
    <property type="project" value="InterPro"/>
</dbReference>
<organism evidence="10 11">
    <name type="scientific">Geomicrobium halophilum</name>
    <dbReference type="NCBI Taxonomy" id="549000"/>
    <lineage>
        <taxon>Bacteria</taxon>
        <taxon>Bacillati</taxon>
        <taxon>Bacillota</taxon>
        <taxon>Bacilli</taxon>
        <taxon>Bacillales</taxon>
        <taxon>Geomicrobium</taxon>
    </lineage>
</organism>
<evidence type="ECO:0000256" key="8">
    <source>
        <dbReference type="ARBA" id="ARBA00023306"/>
    </source>
</evidence>
<evidence type="ECO:0000256" key="5">
    <source>
        <dbReference type="ARBA" id="ARBA00023054"/>
    </source>
</evidence>
<feature type="coiled-coil region" evidence="9">
    <location>
        <begin position="166"/>
        <end position="212"/>
    </location>
</feature>
<dbReference type="RefSeq" id="WP_184402174.1">
    <property type="nucleotide sequence ID" value="NZ_JACHHJ010000001.1"/>
</dbReference>
<evidence type="ECO:0000256" key="1">
    <source>
        <dbReference type="ARBA" id="ARBA00004162"/>
    </source>
</evidence>
<evidence type="ECO:0000313" key="10">
    <source>
        <dbReference type="EMBL" id="MBB6448145.1"/>
    </source>
</evidence>
<comment type="caution">
    <text evidence="10">The sequence shown here is derived from an EMBL/GenBank/DDBJ whole genome shotgun (WGS) entry which is preliminary data.</text>
</comment>
<evidence type="ECO:0000256" key="4">
    <source>
        <dbReference type="ARBA" id="ARBA00022989"/>
    </source>
</evidence>
<accession>A0A841PWD7</accession>
<dbReference type="GO" id="GO:0005886">
    <property type="term" value="C:plasma membrane"/>
    <property type="evidence" value="ECO:0007669"/>
    <property type="project" value="UniProtKB-SubCell"/>
</dbReference>
<keyword evidence="3" id="KW-0812">Transmembrane</keyword>
<evidence type="ECO:0000256" key="7">
    <source>
        <dbReference type="ARBA" id="ARBA00023210"/>
    </source>
</evidence>
<keyword evidence="7" id="KW-0717">Septation</keyword>